<keyword evidence="2" id="KW-0808">Transferase</keyword>
<dbReference type="Pfam" id="PF13649">
    <property type="entry name" value="Methyltransf_25"/>
    <property type="match status" value="1"/>
</dbReference>
<organism evidence="5 6">
    <name type="scientific">Nocardioides daeguensis</name>
    <dbReference type="NCBI Taxonomy" id="908359"/>
    <lineage>
        <taxon>Bacteria</taxon>
        <taxon>Bacillati</taxon>
        <taxon>Actinomycetota</taxon>
        <taxon>Actinomycetes</taxon>
        <taxon>Propionibacteriales</taxon>
        <taxon>Nocardioidaceae</taxon>
        <taxon>Nocardioides</taxon>
    </lineage>
</organism>
<gene>
    <name evidence="5" type="ORF">GCM10022263_05100</name>
</gene>
<dbReference type="Proteomes" id="UP001500301">
    <property type="component" value="Unassembled WGS sequence"/>
</dbReference>
<evidence type="ECO:0000259" key="4">
    <source>
        <dbReference type="Pfam" id="PF13649"/>
    </source>
</evidence>
<dbReference type="PANTHER" id="PTHR43464">
    <property type="entry name" value="METHYLTRANSFERASE"/>
    <property type="match status" value="1"/>
</dbReference>
<name>A0ABP6UW05_9ACTN</name>
<evidence type="ECO:0000256" key="1">
    <source>
        <dbReference type="ARBA" id="ARBA00022603"/>
    </source>
</evidence>
<keyword evidence="1 5" id="KW-0489">Methyltransferase</keyword>
<comment type="caution">
    <text evidence="5">The sequence shown here is derived from an EMBL/GenBank/DDBJ whole genome shotgun (WGS) entry which is preliminary data.</text>
</comment>
<dbReference type="PANTHER" id="PTHR43464:SF19">
    <property type="entry name" value="UBIQUINONE BIOSYNTHESIS O-METHYLTRANSFERASE, MITOCHONDRIAL"/>
    <property type="match status" value="1"/>
</dbReference>
<protein>
    <submittedName>
        <fullName evidence="5">Methyltransferase</fullName>
    </submittedName>
</protein>
<feature type="domain" description="Methyltransferase" evidence="4">
    <location>
        <begin position="51"/>
        <end position="141"/>
    </location>
</feature>
<dbReference type="CDD" id="cd02440">
    <property type="entry name" value="AdoMet_MTases"/>
    <property type="match status" value="1"/>
</dbReference>
<dbReference type="GO" id="GO:0008168">
    <property type="term" value="F:methyltransferase activity"/>
    <property type="evidence" value="ECO:0007669"/>
    <property type="project" value="UniProtKB-KW"/>
</dbReference>
<evidence type="ECO:0000256" key="3">
    <source>
        <dbReference type="ARBA" id="ARBA00022691"/>
    </source>
</evidence>
<accession>A0ABP6UW05</accession>
<keyword evidence="6" id="KW-1185">Reference proteome</keyword>
<dbReference type="SUPFAM" id="SSF53335">
    <property type="entry name" value="S-adenosyl-L-methionine-dependent methyltransferases"/>
    <property type="match status" value="1"/>
</dbReference>
<dbReference type="InterPro" id="IPR041698">
    <property type="entry name" value="Methyltransf_25"/>
</dbReference>
<reference evidence="6" key="1">
    <citation type="journal article" date="2019" name="Int. J. Syst. Evol. Microbiol.">
        <title>The Global Catalogue of Microorganisms (GCM) 10K type strain sequencing project: providing services to taxonomists for standard genome sequencing and annotation.</title>
        <authorList>
            <consortium name="The Broad Institute Genomics Platform"/>
            <consortium name="The Broad Institute Genome Sequencing Center for Infectious Disease"/>
            <person name="Wu L."/>
            <person name="Ma J."/>
        </authorList>
    </citation>
    <scope>NUCLEOTIDE SEQUENCE [LARGE SCALE GENOMIC DNA]</scope>
    <source>
        <strain evidence="6">JCM 17460</strain>
    </source>
</reference>
<dbReference type="GO" id="GO:0032259">
    <property type="term" value="P:methylation"/>
    <property type="evidence" value="ECO:0007669"/>
    <property type="project" value="UniProtKB-KW"/>
</dbReference>
<evidence type="ECO:0000313" key="5">
    <source>
        <dbReference type="EMBL" id="GAA3520215.1"/>
    </source>
</evidence>
<dbReference type="InterPro" id="IPR029063">
    <property type="entry name" value="SAM-dependent_MTases_sf"/>
</dbReference>
<dbReference type="EMBL" id="BAABBB010000004">
    <property type="protein sequence ID" value="GAA3520215.1"/>
    <property type="molecule type" value="Genomic_DNA"/>
</dbReference>
<dbReference type="Gene3D" id="3.40.50.150">
    <property type="entry name" value="Vaccinia Virus protein VP39"/>
    <property type="match status" value="1"/>
</dbReference>
<evidence type="ECO:0000313" key="6">
    <source>
        <dbReference type="Proteomes" id="UP001500301"/>
    </source>
</evidence>
<sequence length="257" mass="27934">MVETDGVTDLFDEQLAAWQEYARTPWARIRYAVVGEVLRRQAAALGGRLRVLDVGGGDGQDALPLALAGHDVTVVDPSPAWLAEAERRAAAAGVAMSTLAGGLDDLPEGEWDLVLCHFVLRYRPAGAGDVAALASRVRPGGRLSLVEVNPDGRVLRSLLNDGPTAALEELHAERAGVETFRTTARKVRWTDARDEAQAAGLRVRGLFGNRIANDLLVDEAAKHDPAFRDELLALELELCDREPFNRVGFAWQLVLER</sequence>
<evidence type="ECO:0000256" key="2">
    <source>
        <dbReference type="ARBA" id="ARBA00022679"/>
    </source>
</evidence>
<keyword evidence="3" id="KW-0949">S-adenosyl-L-methionine</keyword>
<proteinExistence type="predicted"/>